<proteinExistence type="predicted"/>
<evidence type="ECO:0000256" key="1">
    <source>
        <dbReference type="SAM" id="MobiDB-lite"/>
    </source>
</evidence>
<protein>
    <submittedName>
        <fullName evidence="2">Uncharacterized protein</fullName>
    </submittedName>
</protein>
<organism evidence="2 3">
    <name type="scientific">Microbacterium thalassium</name>
    <dbReference type="NCBI Taxonomy" id="362649"/>
    <lineage>
        <taxon>Bacteria</taxon>
        <taxon>Bacillati</taxon>
        <taxon>Actinomycetota</taxon>
        <taxon>Actinomycetes</taxon>
        <taxon>Micrococcales</taxon>
        <taxon>Microbacteriaceae</taxon>
        <taxon>Microbacterium</taxon>
    </lineage>
</organism>
<feature type="compositionally biased region" description="Basic and acidic residues" evidence="1">
    <location>
        <begin position="197"/>
        <end position="222"/>
    </location>
</feature>
<dbReference type="Proteomes" id="UP000537775">
    <property type="component" value="Unassembled WGS sequence"/>
</dbReference>
<dbReference type="AlphaFoldDB" id="A0A7X0FM15"/>
<reference evidence="2 3" key="1">
    <citation type="submission" date="2020-08" db="EMBL/GenBank/DDBJ databases">
        <title>Sequencing the genomes of 1000 actinobacteria strains.</title>
        <authorList>
            <person name="Klenk H.-P."/>
        </authorList>
    </citation>
    <scope>NUCLEOTIDE SEQUENCE [LARGE SCALE GENOMIC DNA]</scope>
    <source>
        <strain evidence="2 3">DSM 12511</strain>
    </source>
</reference>
<dbReference type="RefSeq" id="WP_184749277.1">
    <property type="nucleotide sequence ID" value="NZ_BAAAJR010000008.1"/>
</dbReference>
<keyword evidence="3" id="KW-1185">Reference proteome</keyword>
<evidence type="ECO:0000313" key="3">
    <source>
        <dbReference type="Proteomes" id="UP000537775"/>
    </source>
</evidence>
<name>A0A7X0FM15_9MICO</name>
<dbReference type="EMBL" id="JACHML010000001">
    <property type="protein sequence ID" value="MBB6390005.1"/>
    <property type="molecule type" value="Genomic_DNA"/>
</dbReference>
<sequence>MAKVDLAGKLSDARARIVAAETDAPQQGLPKFARLTRKETRVREDQYAALSALARTLMRRRIVKGERITENTLIRVAIDLLLAHQQHLAGGSETELRQSVTSALADSGNPELAKFSTREVAHSDTAGVPAFGTRRVTMSGTPDAPKLQSATVTGSATPDIRKAPTPGTGDSVAAEPPNHRASVPRSDNDEPADSDTSEVRDSRTPRLSDSRPHGHLDSDSRELSMSGTAGDPHSATSALRHSLGAAYGRGAGVVA</sequence>
<evidence type="ECO:0000313" key="2">
    <source>
        <dbReference type="EMBL" id="MBB6390005.1"/>
    </source>
</evidence>
<comment type="caution">
    <text evidence="2">The sequence shown here is derived from an EMBL/GenBank/DDBJ whole genome shotgun (WGS) entry which is preliminary data.</text>
</comment>
<feature type="region of interest" description="Disordered" evidence="1">
    <location>
        <begin position="126"/>
        <end position="237"/>
    </location>
</feature>
<accession>A0A7X0FM15</accession>
<gene>
    <name evidence="2" type="ORF">HD594_000318</name>
</gene>